<dbReference type="Proteomes" id="UP001206895">
    <property type="component" value="Unassembled WGS sequence"/>
</dbReference>
<evidence type="ECO:0000313" key="1">
    <source>
        <dbReference type="EMBL" id="MCP2176593.1"/>
    </source>
</evidence>
<comment type="caution">
    <text evidence="1">The sequence shown here is derived from an EMBL/GenBank/DDBJ whole genome shotgun (WGS) entry which is preliminary data.</text>
</comment>
<protein>
    <recommendedName>
        <fullName evidence="3">LigA protein</fullName>
    </recommendedName>
</protein>
<accession>A0ABT1HEB4</accession>
<evidence type="ECO:0008006" key="3">
    <source>
        <dbReference type="Google" id="ProtNLM"/>
    </source>
</evidence>
<name>A0ABT1HEB4_9NOCA</name>
<dbReference type="EMBL" id="JAMTCJ010000002">
    <property type="protein sequence ID" value="MCP2176593.1"/>
    <property type="molecule type" value="Genomic_DNA"/>
</dbReference>
<evidence type="ECO:0000313" key="2">
    <source>
        <dbReference type="Proteomes" id="UP001206895"/>
    </source>
</evidence>
<keyword evidence="2" id="KW-1185">Reference proteome</keyword>
<organism evidence="1 2">
    <name type="scientific">Williamsia maris</name>
    <dbReference type="NCBI Taxonomy" id="72806"/>
    <lineage>
        <taxon>Bacteria</taxon>
        <taxon>Bacillati</taxon>
        <taxon>Actinomycetota</taxon>
        <taxon>Actinomycetes</taxon>
        <taxon>Mycobacteriales</taxon>
        <taxon>Nocardiaceae</taxon>
        <taxon>Williamsia</taxon>
    </lineage>
</organism>
<gene>
    <name evidence="1" type="ORF">LX13_002412</name>
</gene>
<dbReference type="RefSeq" id="WP_253661568.1">
    <property type="nucleotide sequence ID" value="NZ_BAAAJQ010000001.1"/>
</dbReference>
<proteinExistence type="predicted"/>
<sequence>MSFGGDIPPVYVNGVDDLQVWRDGPCVRVDTADGAPLARTDGEHSWRWAFGHELPLLGSMRELTYYGLGSELLTTRPPSRWIGDDFAQPLGPIEEVEFLGRACWSFELAPPAHKLHPMQMVVDQRTGVVLDERNDGFGMAVSFVEFTAGIPVDGTVFTWTGEIHTPEPWEVPDVRSPAVPSHAERKHQQLNWFHSNVTELDLVVSVRVDLSLIHLDAFDDNGSFIARLGWGPVSGLLARRRRSSLPWEEEWQDDAQTWSTPEHDWAVDLYGLVLDDAALADLQQRLHPGVDVTGVPQIDS</sequence>
<reference evidence="1 2" key="1">
    <citation type="submission" date="2022-06" db="EMBL/GenBank/DDBJ databases">
        <title>Genomic Encyclopedia of Archaeal and Bacterial Type Strains, Phase II (KMG-II): from individual species to whole genera.</title>
        <authorList>
            <person name="Goeker M."/>
        </authorList>
    </citation>
    <scope>NUCLEOTIDE SEQUENCE [LARGE SCALE GENOMIC DNA]</scope>
    <source>
        <strain evidence="1 2">DSM 44693</strain>
    </source>
</reference>